<keyword evidence="7" id="KW-0408">Iron</keyword>
<evidence type="ECO:0000256" key="5">
    <source>
        <dbReference type="ARBA" id="ARBA00022723"/>
    </source>
</evidence>
<dbReference type="InterPro" id="IPR036010">
    <property type="entry name" value="2Fe-2S_ferredoxin-like_sf"/>
</dbReference>
<dbReference type="GO" id="GO:0140647">
    <property type="term" value="P:P450-containing electron transport chain"/>
    <property type="evidence" value="ECO:0007669"/>
    <property type="project" value="InterPro"/>
</dbReference>
<comment type="similarity">
    <text evidence="1">Belongs to the adrenodoxin/putidaredoxin family.</text>
</comment>
<dbReference type="GO" id="GO:0009055">
    <property type="term" value="F:electron transfer activity"/>
    <property type="evidence" value="ECO:0007669"/>
    <property type="project" value="TreeGrafter"/>
</dbReference>
<keyword evidence="5" id="KW-0479">Metal-binding</keyword>
<evidence type="ECO:0000256" key="7">
    <source>
        <dbReference type="ARBA" id="ARBA00023004"/>
    </source>
</evidence>
<comment type="caution">
    <text evidence="11">The sequence shown here is derived from an EMBL/GenBank/DDBJ whole genome shotgun (WGS) entry which is preliminary data.</text>
</comment>
<evidence type="ECO:0000256" key="2">
    <source>
        <dbReference type="ARBA" id="ARBA00019395"/>
    </source>
</evidence>
<reference evidence="11" key="1">
    <citation type="submission" date="2023-07" db="EMBL/GenBank/DDBJ databases">
        <authorList>
            <consortium name="AG Swart"/>
            <person name="Singh M."/>
            <person name="Singh A."/>
            <person name="Seah K."/>
            <person name="Emmerich C."/>
        </authorList>
    </citation>
    <scope>NUCLEOTIDE SEQUENCE</scope>
    <source>
        <strain evidence="11">DP1</strain>
    </source>
</reference>
<dbReference type="SUPFAM" id="SSF54292">
    <property type="entry name" value="2Fe-2S ferredoxin-like"/>
    <property type="match status" value="1"/>
</dbReference>
<organism evidence="11 12">
    <name type="scientific">Euplotes crassus</name>
    <dbReference type="NCBI Taxonomy" id="5936"/>
    <lineage>
        <taxon>Eukaryota</taxon>
        <taxon>Sar</taxon>
        <taxon>Alveolata</taxon>
        <taxon>Ciliophora</taxon>
        <taxon>Intramacronucleata</taxon>
        <taxon>Spirotrichea</taxon>
        <taxon>Hypotrichia</taxon>
        <taxon>Euplotida</taxon>
        <taxon>Euplotidae</taxon>
        <taxon>Moneuplotes</taxon>
    </lineage>
</organism>
<dbReference type="InterPro" id="IPR018298">
    <property type="entry name" value="Adrenodoxin_Fe-S_BS"/>
</dbReference>
<dbReference type="GO" id="GO:0046872">
    <property type="term" value="F:metal ion binding"/>
    <property type="evidence" value="ECO:0007669"/>
    <property type="project" value="UniProtKB-KW"/>
</dbReference>
<evidence type="ECO:0000256" key="3">
    <source>
        <dbReference type="ARBA" id="ARBA00022448"/>
    </source>
</evidence>
<evidence type="ECO:0000256" key="8">
    <source>
        <dbReference type="ARBA" id="ARBA00023014"/>
    </source>
</evidence>
<dbReference type="Pfam" id="PF00111">
    <property type="entry name" value="Fer2"/>
    <property type="match status" value="1"/>
</dbReference>
<dbReference type="AlphaFoldDB" id="A0AAD1Y1B1"/>
<feature type="domain" description="2Fe-2S ferredoxin-type" evidence="10">
    <location>
        <begin position="54"/>
        <end position="157"/>
    </location>
</feature>
<keyword evidence="6" id="KW-0249">Electron transport</keyword>
<dbReference type="PANTHER" id="PTHR23426:SF72">
    <property type="entry name" value="2FE-2S FERREDOXIN-TYPE DOMAIN-CONTAINING PROTEIN"/>
    <property type="match status" value="1"/>
</dbReference>
<evidence type="ECO:0000256" key="9">
    <source>
        <dbReference type="ARBA" id="ARBA00034078"/>
    </source>
</evidence>
<dbReference type="Gene3D" id="3.10.20.30">
    <property type="match status" value="1"/>
</dbReference>
<proteinExistence type="inferred from homology"/>
<dbReference type="InterPro" id="IPR012675">
    <property type="entry name" value="Beta-grasp_dom_sf"/>
</dbReference>
<evidence type="ECO:0000256" key="1">
    <source>
        <dbReference type="ARBA" id="ARBA00010914"/>
    </source>
</evidence>
<sequence length="170" mass="19212">MLNLFGRRLCSKAAAVPLLMPRFRMNNMTLYRHNFMLNNLAMRSMCSKADPETVKITFLNLRDNSEKVVDAKIGEHLLEIAHSNEIDLEGACEASLACSTCHIILPDEIYDDLEYPCDEEDDLLDLAYGLTLTSRLGCQVFVTKDMDGMTVKIPEASRNFYVDGHVPKPH</sequence>
<dbReference type="GO" id="GO:0051537">
    <property type="term" value="F:2 iron, 2 sulfur cluster binding"/>
    <property type="evidence" value="ECO:0007669"/>
    <property type="project" value="UniProtKB-KW"/>
</dbReference>
<dbReference type="InterPro" id="IPR001041">
    <property type="entry name" value="2Fe-2S_ferredoxin-type"/>
</dbReference>
<evidence type="ECO:0000256" key="4">
    <source>
        <dbReference type="ARBA" id="ARBA00022714"/>
    </source>
</evidence>
<dbReference type="PANTHER" id="PTHR23426">
    <property type="entry name" value="FERREDOXIN/ADRENODOXIN"/>
    <property type="match status" value="1"/>
</dbReference>
<keyword evidence="8" id="KW-0411">Iron-sulfur</keyword>
<dbReference type="PROSITE" id="PS51085">
    <property type="entry name" value="2FE2S_FER_2"/>
    <property type="match status" value="1"/>
</dbReference>
<gene>
    <name evidence="11" type="ORF">ECRASSUSDP1_LOCUS24347</name>
</gene>
<keyword evidence="4" id="KW-0001">2Fe-2S</keyword>
<evidence type="ECO:0000313" key="12">
    <source>
        <dbReference type="Proteomes" id="UP001295684"/>
    </source>
</evidence>
<dbReference type="EMBL" id="CAMPGE010025064">
    <property type="protein sequence ID" value="CAI2382859.1"/>
    <property type="molecule type" value="Genomic_DNA"/>
</dbReference>
<dbReference type="InterPro" id="IPR001055">
    <property type="entry name" value="Adrenodoxin-like"/>
</dbReference>
<name>A0AAD1Y1B1_EUPCR</name>
<dbReference type="Proteomes" id="UP001295684">
    <property type="component" value="Unassembled WGS sequence"/>
</dbReference>
<comment type="cofactor">
    <cofactor evidence="9">
        <name>[2Fe-2S] cluster</name>
        <dbReference type="ChEBI" id="CHEBI:190135"/>
    </cofactor>
</comment>
<dbReference type="PROSITE" id="PS00814">
    <property type="entry name" value="ADX"/>
    <property type="match status" value="1"/>
</dbReference>
<evidence type="ECO:0000256" key="6">
    <source>
        <dbReference type="ARBA" id="ARBA00022982"/>
    </source>
</evidence>
<dbReference type="GO" id="GO:0005739">
    <property type="term" value="C:mitochondrion"/>
    <property type="evidence" value="ECO:0007669"/>
    <property type="project" value="TreeGrafter"/>
</dbReference>
<evidence type="ECO:0000313" key="11">
    <source>
        <dbReference type="EMBL" id="CAI2382859.1"/>
    </source>
</evidence>
<protein>
    <recommendedName>
        <fullName evidence="2">2Fe-2S ferredoxin</fullName>
    </recommendedName>
</protein>
<evidence type="ECO:0000259" key="10">
    <source>
        <dbReference type="PROSITE" id="PS51085"/>
    </source>
</evidence>
<dbReference type="CDD" id="cd00207">
    <property type="entry name" value="fer2"/>
    <property type="match status" value="1"/>
</dbReference>
<keyword evidence="12" id="KW-1185">Reference proteome</keyword>
<accession>A0AAD1Y1B1</accession>
<keyword evidence="3" id="KW-0813">Transport</keyword>
<dbReference type="PRINTS" id="PR00355">
    <property type="entry name" value="ADRENODOXIN"/>
</dbReference>